<dbReference type="GO" id="GO:0006103">
    <property type="term" value="P:2-oxoglutarate metabolic process"/>
    <property type="evidence" value="ECO:0007669"/>
    <property type="project" value="TreeGrafter"/>
</dbReference>
<feature type="domain" description="Pyridine nucleotide-disulphide oxidoreductase dimerisation" evidence="12">
    <location>
        <begin position="386"/>
        <end position="502"/>
    </location>
</feature>
<keyword evidence="9" id="KW-0547">Nucleotide-binding</keyword>
<dbReference type="InterPro" id="IPR001100">
    <property type="entry name" value="Pyr_nuc-diS_OxRdtase"/>
</dbReference>
<evidence type="ECO:0000256" key="9">
    <source>
        <dbReference type="PIRSR" id="PIRSR000350-3"/>
    </source>
</evidence>
<evidence type="ECO:0000256" key="10">
    <source>
        <dbReference type="PIRSR" id="PIRSR000350-4"/>
    </source>
</evidence>
<dbReference type="NCBIfam" id="TIGR01350">
    <property type="entry name" value="lipoamide_DH"/>
    <property type="match status" value="1"/>
</dbReference>
<keyword evidence="2 11" id="KW-0285">Flavoprotein</keyword>
<dbReference type="PANTHER" id="PTHR22912">
    <property type="entry name" value="DISULFIDE OXIDOREDUCTASE"/>
    <property type="match status" value="1"/>
</dbReference>
<feature type="binding site" evidence="9">
    <location>
        <begin position="179"/>
        <end position="181"/>
    </location>
    <ligand>
        <name>FAD</name>
        <dbReference type="ChEBI" id="CHEBI:57692"/>
    </ligand>
</feature>
<dbReference type="OrthoDB" id="361797at2759"/>
<evidence type="ECO:0000256" key="5">
    <source>
        <dbReference type="ARBA" id="ARBA00023027"/>
    </source>
</evidence>
<comment type="miscellaneous">
    <text evidence="11">The active site is a redox-active disulfide bond.</text>
</comment>
<dbReference type="InterPro" id="IPR050151">
    <property type="entry name" value="Class-I_Pyr_Nuc-Dis_Oxidored"/>
</dbReference>
<feature type="binding site" evidence="9">
    <location>
        <position position="311"/>
    </location>
    <ligand>
        <name>NAD(+)</name>
        <dbReference type="ChEBI" id="CHEBI:57540"/>
    </ligand>
</feature>
<comment type="cofactor">
    <cofactor evidence="9 11">
        <name>FAD</name>
        <dbReference type="ChEBI" id="CHEBI:57692"/>
    </cofactor>
    <text evidence="9 11">Binds 1 FAD per subunit.</text>
</comment>
<evidence type="ECO:0000259" key="13">
    <source>
        <dbReference type="Pfam" id="PF07992"/>
    </source>
</evidence>
<dbReference type="InterPro" id="IPR012999">
    <property type="entry name" value="Pyr_OxRdtase_I_AS"/>
</dbReference>
<dbReference type="AlphaFoldDB" id="A0A0C9WDA7"/>
<dbReference type="Gene3D" id="3.30.390.30">
    <property type="match status" value="1"/>
</dbReference>
<evidence type="ECO:0000256" key="7">
    <source>
        <dbReference type="ARBA" id="ARBA00023284"/>
    </source>
</evidence>
<evidence type="ECO:0000256" key="4">
    <source>
        <dbReference type="ARBA" id="ARBA00023002"/>
    </source>
</evidence>
<feature type="disulfide bond" description="Redox-active" evidence="10">
    <location>
        <begin position="77"/>
        <end position="82"/>
    </location>
</feature>
<dbReference type="HOGENOM" id="CLU_016755_0_1_1"/>
<sequence>MLQLQKATQRHVARRLRKATVQLGAWQSQRGLATPSGPYDAVIIGGGPGGYVAAIKAAQLGLKTACIEKRGALGGTCLNVGCIPSKAMLNNSHMYHQTKHDLERRGIDVTGVSLNLPQMLKAKDQSVTGLTKGIEMLFKQNKVDYIKGSGSFVSPTRIAVKLLDGGETEVEAKNVIIATGSEVAPFPGGAIEIDEKQIVSSTGALDLQEVPKKMVVIGGGIIGLEMGSVWSRLGAEVTVVEFLGGIGGAGIDEEVAKQFQKILAKQGIKFKLNTKVMSADKVDGKVLVKTQSAKGDKEETLDADVVLVAVGRRPYTEGLNLEAIGVEKDNKGRIVIDDQFNTSVKNIKCIGDVTFGPMLAHKAEEEGIAAVEYIKAGHGHVNYNGIPSVVYTHPEVAWVGQTEQDLKAAGIQYNVGKFPFAANSRAKTNMDSEGSVKFLAEKETDRILGVHIIGLTGGNAGPNAGEMISEAVLAMEYGASSEDIARTTHAHPTLSEAFKEAAMAAYQKPIHF</sequence>
<reference evidence="14 15" key="1">
    <citation type="submission" date="2014-04" db="EMBL/GenBank/DDBJ databases">
        <title>Evolutionary Origins and Diversification of the Mycorrhizal Mutualists.</title>
        <authorList>
            <consortium name="DOE Joint Genome Institute"/>
            <consortium name="Mycorrhizal Genomics Consortium"/>
            <person name="Kohler A."/>
            <person name="Kuo A."/>
            <person name="Nagy L.G."/>
            <person name="Floudas D."/>
            <person name="Copeland A."/>
            <person name="Barry K.W."/>
            <person name="Cichocki N."/>
            <person name="Veneault-Fourrey C."/>
            <person name="LaButti K."/>
            <person name="Lindquist E.A."/>
            <person name="Lipzen A."/>
            <person name="Lundell T."/>
            <person name="Morin E."/>
            <person name="Murat C."/>
            <person name="Riley R."/>
            <person name="Ohm R."/>
            <person name="Sun H."/>
            <person name="Tunlid A."/>
            <person name="Henrissat B."/>
            <person name="Grigoriev I.V."/>
            <person name="Hibbett D.S."/>
            <person name="Martin F."/>
        </authorList>
    </citation>
    <scope>NUCLEOTIDE SEQUENCE [LARGE SCALE GENOMIC DNA]</scope>
    <source>
        <strain evidence="14 15">MD-312</strain>
    </source>
</reference>
<dbReference type="Pfam" id="PF07992">
    <property type="entry name" value="Pyr_redox_2"/>
    <property type="match status" value="1"/>
</dbReference>
<feature type="domain" description="FAD/NAD(P)-binding" evidence="13">
    <location>
        <begin position="39"/>
        <end position="367"/>
    </location>
</feature>
<dbReference type="InterPro" id="IPR006258">
    <property type="entry name" value="Lipoamide_DH"/>
</dbReference>
<protein>
    <recommendedName>
        <fullName evidence="11">Dihydrolipoyl dehydrogenase</fullName>
        <ecNumber evidence="11">1.8.1.4</ecNumber>
    </recommendedName>
</protein>
<dbReference type="Pfam" id="PF02852">
    <property type="entry name" value="Pyr_redox_dim"/>
    <property type="match status" value="1"/>
</dbReference>
<gene>
    <name evidence="14" type="ORF">HYDPIDRAFT_169217</name>
</gene>
<evidence type="ECO:0000256" key="11">
    <source>
        <dbReference type="RuleBase" id="RU003692"/>
    </source>
</evidence>
<feature type="active site" description="Proton acceptor" evidence="8">
    <location>
        <position position="491"/>
    </location>
</feature>
<name>A0A0C9WDA7_9AGAM</name>
<evidence type="ECO:0000313" key="14">
    <source>
        <dbReference type="EMBL" id="KIJ62317.1"/>
    </source>
</evidence>
<evidence type="ECO:0000256" key="6">
    <source>
        <dbReference type="ARBA" id="ARBA00023157"/>
    </source>
</evidence>
<evidence type="ECO:0000259" key="12">
    <source>
        <dbReference type="Pfam" id="PF02852"/>
    </source>
</evidence>
<dbReference type="SUPFAM" id="SSF51905">
    <property type="entry name" value="FAD/NAD(P)-binding domain"/>
    <property type="match status" value="1"/>
</dbReference>
<dbReference type="GO" id="GO:0004148">
    <property type="term" value="F:dihydrolipoyl dehydrogenase (NADH) activity"/>
    <property type="evidence" value="ECO:0007669"/>
    <property type="project" value="UniProtKB-EC"/>
</dbReference>
<evidence type="ECO:0000313" key="15">
    <source>
        <dbReference type="Proteomes" id="UP000053820"/>
    </source>
</evidence>
<feature type="binding site" evidence="9">
    <location>
        <position position="150"/>
    </location>
    <ligand>
        <name>FAD</name>
        <dbReference type="ChEBI" id="CHEBI:57692"/>
    </ligand>
</feature>
<keyword evidence="5 9" id="KW-0520">NAD</keyword>
<dbReference type="GO" id="GO:0050660">
    <property type="term" value="F:flavin adenine dinucleotide binding"/>
    <property type="evidence" value="ECO:0007669"/>
    <property type="project" value="InterPro"/>
</dbReference>
<evidence type="ECO:0000256" key="3">
    <source>
        <dbReference type="ARBA" id="ARBA00022827"/>
    </source>
</evidence>
<proteinExistence type="inferred from homology"/>
<keyword evidence="7 11" id="KW-0676">Redox-active center</keyword>
<evidence type="ECO:0000256" key="8">
    <source>
        <dbReference type="PIRSR" id="PIRSR000350-2"/>
    </source>
</evidence>
<dbReference type="InterPro" id="IPR023753">
    <property type="entry name" value="FAD/NAD-binding_dom"/>
</dbReference>
<comment type="catalytic activity">
    <reaction evidence="11">
        <text>N(6)-[(R)-dihydrolipoyl]-L-lysyl-[protein] + NAD(+) = N(6)-[(R)-lipoyl]-L-lysyl-[protein] + NADH + H(+)</text>
        <dbReference type="Rhea" id="RHEA:15045"/>
        <dbReference type="Rhea" id="RHEA-COMP:10474"/>
        <dbReference type="Rhea" id="RHEA-COMP:10475"/>
        <dbReference type="ChEBI" id="CHEBI:15378"/>
        <dbReference type="ChEBI" id="CHEBI:57540"/>
        <dbReference type="ChEBI" id="CHEBI:57945"/>
        <dbReference type="ChEBI" id="CHEBI:83099"/>
        <dbReference type="ChEBI" id="CHEBI:83100"/>
        <dbReference type="EC" id="1.8.1.4"/>
    </reaction>
</comment>
<dbReference type="EC" id="1.8.1.4" evidence="11"/>
<dbReference type="FunFam" id="3.30.390.30:FF:000001">
    <property type="entry name" value="Dihydrolipoyl dehydrogenase"/>
    <property type="match status" value="1"/>
</dbReference>
<evidence type="ECO:0000256" key="2">
    <source>
        <dbReference type="ARBA" id="ARBA00022630"/>
    </source>
</evidence>
<comment type="similarity">
    <text evidence="1 11">Belongs to the class-I pyridine nucleotide-disulfide oxidoreductase family.</text>
</comment>
<dbReference type="Gene3D" id="3.50.50.60">
    <property type="entry name" value="FAD/NAD(P)-binding domain"/>
    <property type="match status" value="2"/>
</dbReference>
<keyword evidence="6" id="KW-1015">Disulfide bond</keyword>
<dbReference type="EMBL" id="KN839856">
    <property type="protein sequence ID" value="KIJ62317.1"/>
    <property type="molecule type" value="Genomic_DNA"/>
</dbReference>
<feature type="binding site" evidence="9">
    <location>
        <position position="352"/>
    </location>
    <ligand>
        <name>FAD</name>
        <dbReference type="ChEBI" id="CHEBI:57692"/>
    </ligand>
</feature>
<feature type="binding site" evidence="9">
    <location>
        <position position="86"/>
    </location>
    <ligand>
        <name>FAD</name>
        <dbReference type="ChEBI" id="CHEBI:57692"/>
    </ligand>
</feature>
<organism evidence="14 15">
    <name type="scientific">Hydnomerulius pinastri MD-312</name>
    <dbReference type="NCBI Taxonomy" id="994086"/>
    <lineage>
        <taxon>Eukaryota</taxon>
        <taxon>Fungi</taxon>
        <taxon>Dikarya</taxon>
        <taxon>Basidiomycota</taxon>
        <taxon>Agaricomycotina</taxon>
        <taxon>Agaricomycetes</taxon>
        <taxon>Agaricomycetidae</taxon>
        <taxon>Boletales</taxon>
        <taxon>Boletales incertae sedis</taxon>
        <taxon>Leucogyrophana</taxon>
    </lineage>
</organism>
<dbReference type="SUPFAM" id="SSF55424">
    <property type="entry name" value="FAD/NAD-linked reductases, dimerisation (C-terminal) domain"/>
    <property type="match status" value="1"/>
</dbReference>
<dbReference type="InterPro" id="IPR036188">
    <property type="entry name" value="FAD/NAD-bd_sf"/>
</dbReference>
<keyword evidence="15" id="KW-1185">Reference proteome</keyword>
<dbReference type="Proteomes" id="UP000053820">
    <property type="component" value="Unassembled WGS sequence"/>
</dbReference>
<dbReference type="PIRSF" id="PIRSF000350">
    <property type="entry name" value="Mercury_reductase_MerA"/>
    <property type="match status" value="1"/>
</dbReference>
<dbReference type="InterPro" id="IPR016156">
    <property type="entry name" value="FAD/NAD-linked_Rdtase_dimer_sf"/>
</dbReference>
<evidence type="ECO:0000256" key="1">
    <source>
        <dbReference type="ARBA" id="ARBA00007532"/>
    </source>
</evidence>
<accession>A0A0C9WDA7</accession>
<dbReference type="PANTHER" id="PTHR22912:SF151">
    <property type="entry name" value="DIHYDROLIPOYL DEHYDROGENASE, MITOCHONDRIAL"/>
    <property type="match status" value="1"/>
</dbReference>
<dbReference type="GO" id="GO:0045252">
    <property type="term" value="C:oxoglutarate dehydrogenase complex"/>
    <property type="evidence" value="ECO:0007669"/>
    <property type="project" value="TreeGrafter"/>
</dbReference>
<dbReference type="PROSITE" id="PS00076">
    <property type="entry name" value="PYRIDINE_REDOX_1"/>
    <property type="match status" value="1"/>
</dbReference>
<dbReference type="PRINTS" id="PR00368">
    <property type="entry name" value="FADPNR"/>
</dbReference>
<dbReference type="PRINTS" id="PR00411">
    <property type="entry name" value="PNDRDTASEI"/>
</dbReference>
<feature type="binding site" evidence="9">
    <location>
        <begin position="218"/>
        <end position="225"/>
    </location>
    <ligand>
        <name>NAD(+)</name>
        <dbReference type="ChEBI" id="CHEBI:57540"/>
    </ligand>
</feature>
<dbReference type="GO" id="GO:0005739">
    <property type="term" value="C:mitochondrion"/>
    <property type="evidence" value="ECO:0007669"/>
    <property type="project" value="TreeGrafter"/>
</dbReference>
<feature type="binding site" evidence="9">
    <location>
        <position position="241"/>
    </location>
    <ligand>
        <name>NAD(+)</name>
        <dbReference type="ChEBI" id="CHEBI:57540"/>
    </ligand>
</feature>
<feature type="binding site" evidence="9">
    <location>
        <begin position="358"/>
        <end position="361"/>
    </location>
    <ligand>
        <name>FAD</name>
        <dbReference type="ChEBI" id="CHEBI:57692"/>
    </ligand>
</feature>
<dbReference type="InterPro" id="IPR004099">
    <property type="entry name" value="Pyr_nucl-diS_OxRdtase_dimer"/>
</dbReference>
<keyword evidence="4 11" id="KW-0560">Oxidoreductase</keyword>
<dbReference type="FunFam" id="3.50.50.60:FF:000001">
    <property type="entry name" value="Dihydrolipoyl dehydrogenase, mitochondrial"/>
    <property type="match status" value="1"/>
</dbReference>
<keyword evidence="3 9" id="KW-0274">FAD</keyword>